<dbReference type="GO" id="GO:0006189">
    <property type="term" value="P:'de novo' IMP biosynthetic process"/>
    <property type="evidence" value="ECO:0007669"/>
    <property type="project" value="UniProtKB-UniPathway"/>
</dbReference>
<evidence type="ECO:0000256" key="2">
    <source>
        <dbReference type="ARBA" id="ARBA00013255"/>
    </source>
</evidence>
<dbReference type="Gene3D" id="3.90.600.10">
    <property type="entry name" value="Phosphoribosylglycinamide synthetase, C-terminal domain"/>
    <property type="match status" value="1"/>
</dbReference>
<name>A0A520KFT0_9CREN</name>
<dbReference type="PROSITE" id="PS00184">
    <property type="entry name" value="GARS"/>
    <property type="match status" value="1"/>
</dbReference>
<dbReference type="InterPro" id="IPR011054">
    <property type="entry name" value="Rudment_hybrid_motif"/>
</dbReference>
<dbReference type="InterPro" id="IPR020560">
    <property type="entry name" value="PRibGlycinamide_synth_C-dom"/>
</dbReference>
<evidence type="ECO:0000256" key="5">
    <source>
        <dbReference type="ARBA" id="ARBA00022755"/>
    </source>
</evidence>
<dbReference type="InterPro" id="IPR020559">
    <property type="entry name" value="PRibGlycinamide_synth_CS"/>
</dbReference>
<keyword evidence="3 12" id="KW-0436">Ligase</keyword>
<evidence type="ECO:0000259" key="11">
    <source>
        <dbReference type="PROSITE" id="PS50975"/>
    </source>
</evidence>
<protein>
    <recommendedName>
        <fullName evidence="2">phosphoribosylamine--glycine ligase</fullName>
        <ecNumber evidence="2">6.3.4.13</ecNumber>
    </recommendedName>
    <alternativeName>
        <fullName evidence="8">Glycinamide ribonucleotide synthetase</fullName>
    </alternativeName>
    <alternativeName>
        <fullName evidence="9">Phosphoribosylglycinamide synthetase</fullName>
    </alternativeName>
</protein>
<dbReference type="SMART" id="SM01210">
    <property type="entry name" value="GARS_C"/>
    <property type="match status" value="1"/>
</dbReference>
<reference evidence="12 13" key="1">
    <citation type="journal article" date="2019" name="Nat. Microbiol.">
        <title>Wide diversity of methane and short-chain alkane metabolisms in uncultured archaea.</title>
        <authorList>
            <person name="Borrel G."/>
            <person name="Adam P.S."/>
            <person name="McKay L.J."/>
            <person name="Chen L.X."/>
            <person name="Sierra-Garcia I.N."/>
            <person name="Sieber C.M."/>
            <person name="Letourneur Q."/>
            <person name="Ghozlane A."/>
            <person name="Andersen G.L."/>
            <person name="Li W.J."/>
            <person name="Hallam S.J."/>
            <person name="Muyzer G."/>
            <person name="de Oliveira V.M."/>
            <person name="Inskeep W.P."/>
            <person name="Banfield J.F."/>
            <person name="Gribaldo S."/>
        </authorList>
    </citation>
    <scope>NUCLEOTIDE SEQUENCE [LARGE SCALE GENOMIC DNA]</scope>
    <source>
        <strain evidence="12">Verst-YHS</strain>
    </source>
</reference>
<dbReference type="InterPro" id="IPR000115">
    <property type="entry name" value="PRibGlycinamide_synth"/>
</dbReference>
<evidence type="ECO:0000256" key="8">
    <source>
        <dbReference type="ARBA" id="ARBA00042242"/>
    </source>
</evidence>
<dbReference type="Gene3D" id="3.30.470.20">
    <property type="entry name" value="ATP-grasp fold, B domain"/>
    <property type="match status" value="1"/>
</dbReference>
<dbReference type="PROSITE" id="PS50975">
    <property type="entry name" value="ATP_GRASP"/>
    <property type="match status" value="1"/>
</dbReference>
<dbReference type="SUPFAM" id="SSF56059">
    <property type="entry name" value="Glutathione synthetase ATP-binding domain-like"/>
    <property type="match status" value="1"/>
</dbReference>
<dbReference type="Pfam" id="PF02843">
    <property type="entry name" value="GARS_C"/>
    <property type="match status" value="1"/>
</dbReference>
<dbReference type="EC" id="6.3.4.13" evidence="2"/>
<dbReference type="GO" id="GO:0046872">
    <property type="term" value="F:metal ion binding"/>
    <property type="evidence" value="ECO:0007669"/>
    <property type="project" value="InterPro"/>
</dbReference>
<keyword evidence="6 10" id="KW-0067">ATP-binding</keyword>
<dbReference type="Gene3D" id="3.40.50.20">
    <property type="match status" value="1"/>
</dbReference>
<dbReference type="AlphaFoldDB" id="A0A520KFT0"/>
<evidence type="ECO:0000256" key="1">
    <source>
        <dbReference type="ARBA" id="ARBA00005174"/>
    </source>
</evidence>
<evidence type="ECO:0000256" key="9">
    <source>
        <dbReference type="ARBA" id="ARBA00042864"/>
    </source>
</evidence>
<evidence type="ECO:0000256" key="10">
    <source>
        <dbReference type="PROSITE-ProRule" id="PRU00409"/>
    </source>
</evidence>
<dbReference type="InterPro" id="IPR020561">
    <property type="entry name" value="PRibGlycinamid_synth_ATP-grasp"/>
</dbReference>
<evidence type="ECO:0000313" key="13">
    <source>
        <dbReference type="Proteomes" id="UP000316080"/>
    </source>
</evidence>
<proteinExistence type="inferred from homology"/>
<sequence length="495" mass="55757">MKVLLVGGAGREHAIAISLAKSSYSPRIYCISEMINIGIKKLVEQSNGEYFRGNINDPNIVSNIAEKIGADFVFIGPEEPNFHGVPDKLEEKGIPCIGANKAVSEIEMSKAHMRDIQWKYKIPGRLWYKKFKTFEEALPYIEEYADSIALKPARQVGGKGVKVIEDIQVYLQDDKKKLKIAHAESIVKEYMKDYDDTEYKLLIEERVWGPEYTLQCFTDGRSILPMPIVQDNKHAFDGDLGMETGGMGSISCGLTLKYGINDERSLLTREEYEKSAEIVKMMVDAIQKETGKKYHGVVAGQMMLTPVWGPTIIEMYSRFGDPEAINVLKALKTDLIEICEAIINEKLNTIKLEFDENAIVVKAVCPEGYPNRRDLAKNHPIKINNDIINNENIIWASVDINNGAIVTGGSRIVECIGIGNNIPEASLKAENLCEKISLEDGWRVFHRSDIGSEKFMERRFSLANLAREIYQYRERKGLLGKRIIWMPGKGLIEVG</sequence>
<dbReference type="InterPro" id="IPR011761">
    <property type="entry name" value="ATP-grasp"/>
</dbReference>
<accession>A0A520KFT0</accession>
<comment type="pathway">
    <text evidence="1">Purine metabolism; IMP biosynthesis via de novo pathway; N(1)-(5-phospho-D-ribosyl)glycinamide from 5-phospho-alpha-D-ribose 1-diphosphate: step 2/2.</text>
</comment>
<comment type="caution">
    <text evidence="12">The sequence shown here is derived from an EMBL/GenBank/DDBJ whole genome shotgun (WGS) entry which is preliminary data.</text>
</comment>
<evidence type="ECO:0000256" key="7">
    <source>
        <dbReference type="ARBA" id="ARBA00038345"/>
    </source>
</evidence>
<evidence type="ECO:0000256" key="6">
    <source>
        <dbReference type="ARBA" id="ARBA00022840"/>
    </source>
</evidence>
<comment type="similarity">
    <text evidence="7">Belongs to the GARS family.</text>
</comment>
<keyword evidence="4 10" id="KW-0547">Nucleotide-binding</keyword>
<feature type="domain" description="ATP-grasp" evidence="11">
    <location>
        <begin position="114"/>
        <end position="344"/>
    </location>
</feature>
<dbReference type="PANTHER" id="PTHR43472">
    <property type="entry name" value="PHOSPHORIBOSYLAMINE--GLYCINE LIGASE"/>
    <property type="match status" value="1"/>
</dbReference>
<dbReference type="Pfam" id="PF02844">
    <property type="entry name" value="GARS_N"/>
    <property type="match status" value="1"/>
</dbReference>
<evidence type="ECO:0000256" key="4">
    <source>
        <dbReference type="ARBA" id="ARBA00022741"/>
    </source>
</evidence>
<keyword evidence="5" id="KW-0658">Purine biosynthesis</keyword>
<dbReference type="Pfam" id="PF01071">
    <property type="entry name" value="GARS_A"/>
    <property type="match status" value="1"/>
</dbReference>
<dbReference type="GO" id="GO:0009113">
    <property type="term" value="P:purine nucleobase biosynthetic process"/>
    <property type="evidence" value="ECO:0007669"/>
    <property type="project" value="InterPro"/>
</dbReference>
<evidence type="ECO:0000313" key="12">
    <source>
        <dbReference type="EMBL" id="RZN56419.1"/>
    </source>
</evidence>
<dbReference type="InterPro" id="IPR016185">
    <property type="entry name" value="PreATP-grasp_dom_sf"/>
</dbReference>
<dbReference type="SMART" id="SM01209">
    <property type="entry name" value="GARS_A"/>
    <property type="match status" value="1"/>
</dbReference>
<dbReference type="NCBIfam" id="TIGR00877">
    <property type="entry name" value="purD"/>
    <property type="match status" value="1"/>
</dbReference>
<dbReference type="InterPro" id="IPR037123">
    <property type="entry name" value="PRibGlycinamide_synth_C_sf"/>
</dbReference>
<gene>
    <name evidence="12" type="ORF">EF809_02820</name>
</gene>
<dbReference type="UniPathway" id="UPA00074">
    <property type="reaction ID" value="UER00125"/>
</dbReference>
<dbReference type="SUPFAM" id="SSF51246">
    <property type="entry name" value="Rudiment single hybrid motif"/>
    <property type="match status" value="1"/>
</dbReference>
<dbReference type="Proteomes" id="UP000316080">
    <property type="component" value="Unassembled WGS sequence"/>
</dbReference>
<dbReference type="GO" id="GO:0004637">
    <property type="term" value="F:phosphoribosylamine-glycine ligase activity"/>
    <property type="evidence" value="ECO:0007669"/>
    <property type="project" value="UniProtKB-EC"/>
</dbReference>
<evidence type="ECO:0000256" key="3">
    <source>
        <dbReference type="ARBA" id="ARBA00022598"/>
    </source>
</evidence>
<dbReference type="GO" id="GO:0005524">
    <property type="term" value="F:ATP binding"/>
    <property type="evidence" value="ECO:0007669"/>
    <property type="project" value="UniProtKB-UniRule"/>
</dbReference>
<dbReference type="EMBL" id="RXIH01000024">
    <property type="protein sequence ID" value="RZN56419.1"/>
    <property type="molecule type" value="Genomic_DNA"/>
</dbReference>
<dbReference type="SUPFAM" id="SSF52440">
    <property type="entry name" value="PreATP-grasp domain"/>
    <property type="match status" value="1"/>
</dbReference>
<dbReference type="PANTHER" id="PTHR43472:SF1">
    <property type="entry name" value="PHOSPHORIBOSYLAMINE--GLYCINE LIGASE, CHLOROPLASTIC"/>
    <property type="match status" value="1"/>
</dbReference>
<dbReference type="InterPro" id="IPR020562">
    <property type="entry name" value="PRibGlycinamide_synth_N"/>
</dbReference>
<organism evidence="12 13">
    <name type="scientific">Thermoproteota archaeon</name>
    <dbReference type="NCBI Taxonomy" id="2056631"/>
    <lineage>
        <taxon>Archaea</taxon>
        <taxon>Thermoproteota</taxon>
    </lineage>
</organism>